<dbReference type="InterPro" id="IPR000297">
    <property type="entry name" value="PPIase_PpiC"/>
</dbReference>
<evidence type="ECO:0000256" key="6">
    <source>
        <dbReference type="PROSITE-ProRule" id="PRU00278"/>
    </source>
</evidence>
<dbReference type="EMBL" id="CP049055">
    <property type="protein sequence ID" value="QII14033.1"/>
    <property type="molecule type" value="Genomic_DNA"/>
</dbReference>
<evidence type="ECO:0000256" key="2">
    <source>
        <dbReference type="ARBA" id="ARBA00013194"/>
    </source>
</evidence>
<dbReference type="InterPro" id="IPR046357">
    <property type="entry name" value="PPIase_dom_sf"/>
</dbReference>
<dbReference type="Proteomes" id="UP000501926">
    <property type="component" value="Chromosome"/>
</dbReference>
<evidence type="ECO:0000313" key="14">
    <source>
        <dbReference type="Proteomes" id="UP000501926"/>
    </source>
</evidence>
<keyword evidence="4 6" id="KW-0697">Rotamase</keyword>
<evidence type="ECO:0000259" key="9">
    <source>
        <dbReference type="PROSITE" id="PS50198"/>
    </source>
</evidence>
<dbReference type="AlphaFoldDB" id="Q1PW67"/>
<evidence type="ECO:0000313" key="10">
    <source>
        <dbReference type="EMBL" id="CAJ71480.1"/>
    </source>
</evidence>
<comment type="catalytic activity">
    <reaction evidence="1">
        <text>[protein]-peptidylproline (omega=180) = [protein]-peptidylproline (omega=0)</text>
        <dbReference type="Rhea" id="RHEA:16237"/>
        <dbReference type="Rhea" id="RHEA-COMP:10747"/>
        <dbReference type="Rhea" id="RHEA-COMP:10748"/>
        <dbReference type="ChEBI" id="CHEBI:83833"/>
        <dbReference type="ChEBI" id="CHEBI:83834"/>
        <dbReference type="EC" id="5.2.1.8"/>
    </reaction>
</comment>
<dbReference type="PROSITE" id="PS50198">
    <property type="entry name" value="PPIC_PPIASE_2"/>
    <property type="match status" value="1"/>
</dbReference>
<evidence type="ECO:0000256" key="7">
    <source>
        <dbReference type="SAM" id="Coils"/>
    </source>
</evidence>
<dbReference type="SUPFAM" id="SSF109998">
    <property type="entry name" value="Triger factor/SurA peptide-binding domain-like"/>
    <property type="match status" value="1"/>
</dbReference>
<dbReference type="Proteomes" id="UP000221734">
    <property type="component" value="Chromosome Kuenenia_stuttgartiensis_MBR1"/>
</dbReference>
<evidence type="ECO:0000313" key="11">
    <source>
        <dbReference type="EMBL" id="QII14033.1"/>
    </source>
</evidence>
<proteinExistence type="predicted"/>
<dbReference type="InterPro" id="IPR027304">
    <property type="entry name" value="Trigger_fact/SurA_dom_sf"/>
</dbReference>
<dbReference type="Gene3D" id="1.10.4030.10">
    <property type="entry name" value="Porin chaperone SurA, peptide-binding domain"/>
    <property type="match status" value="1"/>
</dbReference>
<evidence type="ECO:0000313" key="13">
    <source>
        <dbReference type="Proteomes" id="UP000221734"/>
    </source>
</evidence>
<feature type="chain" id="PRO_5015097113" description="peptidylprolyl isomerase" evidence="8">
    <location>
        <begin position="28"/>
        <end position="333"/>
    </location>
</feature>
<feature type="coiled-coil region" evidence="7">
    <location>
        <begin position="203"/>
        <end position="237"/>
    </location>
</feature>
<name>Q1PW67_KUEST</name>
<keyword evidence="7" id="KW-0175">Coiled coil</keyword>
<evidence type="ECO:0000313" key="12">
    <source>
        <dbReference type="EMBL" id="SOH04889.1"/>
    </source>
</evidence>
<dbReference type="PANTHER" id="PTHR47245:SF1">
    <property type="entry name" value="FOLDASE PROTEIN PRSA"/>
    <property type="match status" value="1"/>
</dbReference>
<evidence type="ECO:0000256" key="1">
    <source>
        <dbReference type="ARBA" id="ARBA00000971"/>
    </source>
</evidence>
<reference evidence="10" key="2">
    <citation type="submission" date="2006-01" db="EMBL/GenBank/DDBJ databases">
        <authorList>
            <person name="Genoscope"/>
        </authorList>
    </citation>
    <scope>NUCLEOTIDE SEQUENCE</scope>
</reference>
<gene>
    <name evidence="10" type="primary">surA</name>
    <name evidence="12" type="synonym">surA_2</name>
    <name evidence="11" type="ORF">KsCSTR_46550</name>
    <name evidence="12" type="ORF">KSMBR1_2401</name>
    <name evidence="10" type="ORF">kustc0735</name>
</gene>
<dbReference type="PROSITE" id="PS01096">
    <property type="entry name" value="PPIC_PPIASE_1"/>
    <property type="match status" value="1"/>
</dbReference>
<dbReference type="InterPro" id="IPR023058">
    <property type="entry name" value="PPIase_PpiC_CS"/>
</dbReference>
<evidence type="ECO:0000256" key="8">
    <source>
        <dbReference type="SAM" id="SignalP"/>
    </source>
</evidence>
<feature type="signal peptide" evidence="8">
    <location>
        <begin position="1"/>
        <end position="27"/>
    </location>
</feature>
<evidence type="ECO:0000256" key="5">
    <source>
        <dbReference type="ARBA" id="ARBA00023235"/>
    </source>
</evidence>
<dbReference type="InterPro" id="IPR050245">
    <property type="entry name" value="PrsA_foldase"/>
</dbReference>
<dbReference type="Gene3D" id="3.10.50.40">
    <property type="match status" value="1"/>
</dbReference>
<keyword evidence="3 8" id="KW-0732">Signal</keyword>
<dbReference type="Pfam" id="PF13616">
    <property type="entry name" value="Rotamase_3"/>
    <property type="match status" value="1"/>
</dbReference>
<dbReference type="OrthoDB" id="14196at2"/>
<dbReference type="RefSeq" id="WP_099325553.1">
    <property type="nucleotide sequence ID" value="NZ_CP049055.1"/>
</dbReference>
<dbReference type="KEGG" id="kst:KSMBR1_2401"/>
<reference evidence="13" key="3">
    <citation type="submission" date="2017-10" db="EMBL/GenBank/DDBJ databases">
        <authorList>
            <person name="Frank J."/>
        </authorList>
    </citation>
    <scope>NUCLEOTIDE SEQUENCE [LARGE SCALE GENOMIC DNA]</scope>
</reference>
<dbReference type="EMBL" id="CT573073">
    <property type="protein sequence ID" value="CAJ71480.1"/>
    <property type="molecule type" value="Genomic_DNA"/>
</dbReference>
<reference evidence="11 14" key="5">
    <citation type="submission" date="2020-02" db="EMBL/GenBank/DDBJ databases">
        <title>Newly sequenced genome of strain CSTR1 showed variability in Candidatus Kuenenia stuttgartiensis genomes.</title>
        <authorList>
            <person name="Ding C."/>
            <person name="Adrian L."/>
        </authorList>
    </citation>
    <scope>NUCLEOTIDE SEQUENCE [LARGE SCALE GENOMIC DNA]</scope>
    <source>
        <strain evidence="11 14">CSTR1</strain>
    </source>
</reference>
<reference evidence="10" key="1">
    <citation type="journal article" date="2006" name="Nature">
        <title>Deciphering the evolution and metabolism of an anammox bacterium from a community genome.</title>
        <authorList>
            <person name="Strous M."/>
            <person name="Pelletier E."/>
            <person name="Mangenot S."/>
            <person name="Rattei T."/>
            <person name="Lehner A."/>
            <person name="Taylor M.W."/>
            <person name="Horn M."/>
            <person name="Daims H."/>
            <person name="Bartol-Mavel D."/>
            <person name="Wincker P."/>
            <person name="Barbe V."/>
            <person name="Fonknechten N."/>
            <person name="Vallenet D."/>
            <person name="Segurens B."/>
            <person name="Schenowitz-Truong C."/>
            <person name="Medigue C."/>
            <person name="Collingro A."/>
            <person name="Snel B."/>
            <person name="Dutilh B.E."/>
            <person name="OpDenCamp H.J.M."/>
            <person name="vanDerDrift C."/>
            <person name="Cirpus I."/>
            <person name="vanDePas-Schoonen K.T."/>
            <person name="Harhangi H.R."/>
            <person name="vanNiftrik L."/>
            <person name="Schmid M."/>
            <person name="Keltjens J."/>
            <person name="vanDeVossenberg J."/>
            <person name="Kartal B."/>
            <person name="Meier H."/>
            <person name="Frishman D."/>
            <person name="Huynen M.A."/>
            <person name="Mewes H."/>
            <person name="Weissenbach J."/>
            <person name="Jetten M.S.M."/>
            <person name="Wagner M."/>
            <person name="LePaslier D."/>
        </authorList>
    </citation>
    <scope>NUCLEOTIDE SEQUENCE</scope>
</reference>
<keyword evidence="5 6" id="KW-0413">Isomerase</keyword>
<sequence length="333" mass="37162">MLKCRSKVLGFVLCGIASICFSYSAMASKEKEATAPKQQEKTTEAKQIGDSKKVVATINGESITKAEVERVLERFKNQLPPDRIASVEKQIIDGLVAQKLFLQFIKKNKIAIGDDALKTELDKVREDIKLNPGLQGKSLEEVLESHGSNIEDLKRDITISLSLEKYFADTVSDAKVKDYFEKNRQIYDGTEVQASHILVDTRNLQGEEDLAKAKQKIEKVKAEIAEGKKDFAKLAEEYSDCPSSKKGGDLGYFVRKGQMVEPFAEAAFALKVGEVSDVVTTQFGYHIIKVTDIKKGGEIDFNELKPEIKLDILKQNADSLLDRLKQQAKIEIK</sequence>
<protein>
    <recommendedName>
        <fullName evidence="2">peptidylprolyl isomerase</fullName>
        <ecNumber evidence="2">5.2.1.8</ecNumber>
    </recommendedName>
</protein>
<dbReference type="EC" id="5.2.1.8" evidence="2"/>
<dbReference type="PANTHER" id="PTHR47245">
    <property type="entry name" value="PEPTIDYLPROLYL ISOMERASE"/>
    <property type="match status" value="1"/>
</dbReference>
<organism evidence="10">
    <name type="scientific">Kuenenia stuttgartiensis</name>
    <dbReference type="NCBI Taxonomy" id="174633"/>
    <lineage>
        <taxon>Bacteria</taxon>
        <taxon>Pseudomonadati</taxon>
        <taxon>Planctomycetota</taxon>
        <taxon>Candidatus Brocadiia</taxon>
        <taxon>Candidatus Brocadiales</taxon>
        <taxon>Candidatus Brocadiaceae</taxon>
        <taxon>Candidatus Kuenenia</taxon>
    </lineage>
</organism>
<reference evidence="12" key="4">
    <citation type="submission" date="2017-10" db="EMBL/GenBank/DDBJ databases">
        <authorList>
            <person name="Banno H."/>
            <person name="Chua N.-H."/>
        </authorList>
    </citation>
    <scope>NUCLEOTIDE SEQUENCE [LARGE SCALE GENOMIC DNA]</scope>
    <source>
        <strain evidence="12">Kuenenia_mbr1_ru-nijmegen</strain>
    </source>
</reference>
<feature type="domain" description="PpiC" evidence="9">
    <location>
        <begin position="189"/>
        <end position="292"/>
    </location>
</feature>
<dbReference type="EMBL" id="LT934425">
    <property type="protein sequence ID" value="SOH04889.1"/>
    <property type="molecule type" value="Genomic_DNA"/>
</dbReference>
<dbReference type="Pfam" id="PF13624">
    <property type="entry name" value="SurA_N_3"/>
    <property type="match status" value="1"/>
</dbReference>
<accession>Q1PW67</accession>
<keyword evidence="13" id="KW-1185">Reference proteome</keyword>
<evidence type="ECO:0000256" key="3">
    <source>
        <dbReference type="ARBA" id="ARBA00022729"/>
    </source>
</evidence>
<evidence type="ECO:0000256" key="4">
    <source>
        <dbReference type="ARBA" id="ARBA00023110"/>
    </source>
</evidence>
<dbReference type="GO" id="GO:0003755">
    <property type="term" value="F:peptidyl-prolyl cis-trans isomerase activity"/>
    <property type="evidence" value="ECO:0007669"/>
    <property type="project" value="UniProtKB-KW"/>
</dbReference>
<dbReference type="SUPFAM" id="SSF54534">
    <property type="entry name" value="FKBP-like"/>
    <property type="match status" value="1"/>
</dbReference>